<gene>
    <name evidence="1" type="ORF">LENED_001469</name>
</gene>
<proteinExistence type="predicted"/>
<accession>A0A1Q3DYB0</accession>
<comment type="caution">
    <text evidence="1">The sequence shown here is derived from an EMBL/GenBank/DDBJ whole genome shotgun (WGS) entry which is preliminary data.</text>
</comment>
<evidence type="ECO:0000313" key="2">
    <source>
        <dbReference type="Proteomes" id="UP000188533"/>
    </source>
</evidence>
<dbReference type="EMBL" id="BDGU01000021">
    <property type="protein sequence ID" value="GAV99981.1"/>
    <property type="molecule type" value="Genomic_DNA"/>
</dbReference>
<organism evidence="1 2">
    <name type="scientific">Lentinula edodes</name>
    <name type="common">Shiitake mushroom</name>
    <name type="synonym">Lentinus edodes</name>
    <dbReference type="NCBI Taxonomy" id="5353"/>
    <lineage>
        <taxon>Eukaryota</taxon>
        <taxon>Fungi</taxon>
        <taxon>Dikarya</taxon>
        <taxon>Basidiomycota</taxon>
        <taxon>Agaricomycotina</taxon>
        <taxon>Agaricomycetes</taxon>
        <taxon>Agaricomycetidae</taxon>
        <taxon>Agaricales</taxon>
        <taxon>Marasmiineae</taxon>
        <taxon>Omphalotaceae</taxon>
        <taxon>Lentinula</taxon>
    </lineage>
</organism>
<dbReference type="AlphaFoldDB" id="A0A1Q3DYB0"/>
<evidence type="ECO:0000313" key="1">
    <source>
        <dbReference type="EMBL" id="GAV99981.1"/>
    </source>
</evidence>
<sequence length="94" mass="10361">MTSESIQFTLFVLWYTGSGTLELPHFETLQIVTAISADIKPELQKFGEKVLLQSATNAASFKPQNQRLSRLVMGGVSIGPLDIQNCYGVRGSRE</sequence>
<keyword evidence="2" id="KW-1185">Reference proteome</keyword>
<dbReference type="Proteomes" id="UP000188533">
    <property type="component" value="Unassembled WGS sequence"/>
</dbReference>
<reference evidence="1 2" key="1">
    <citation type="submission" date="2016-08" db="EMBL/GenBank/DDBJ databases">
        <authorList>
            <consortium name="Lentinula edodes genome sequencing consortium"/>
            <person name="Sakamoto Y."/>
            <person name="Nakade K."/>
            <person name="Sato S."/>
            <person name="Yoshida Y."/>
            <person name="Miyazaki K."/>
            <person name="Natsume S."/>
            <person name="Konno N."/>
        </authorList>
    </citation>
    <scope>NUCLEOTIDE SEQUENCE [LARGE SCALE GENOMIC DNA]</scope>
    <source>
        <strain evidence="1 2">NBRC 111202</strain>
    </source>
</reference>
<protein>
    <submittedName>
        <fullName evidence="1">Uncharacterized protein</fullName>
    </submittedName>
</protein>
<reference evidence="1 2" key="2">
    <citation type="submission" date="2017-02" db="EMBL/GenBank/DDBJ databases">
        <title>A genome survey and senescence transcriptome analysis in Lentinula edodes.</title>
        <authorList>
            <person name="Sakamoto Y."/>
            <person name="Nakade K."/>
            <person name="Sato S."/>
            <person name="Yoshida Y."/>
            <person name="Miyazaki K."/>
            <person name="Natsume S."/>
            <person name="Konno N."/>
        </authorList>
    </citation>
    <scope>NUCLEOTIDE SEQUENCE [LARGE SCALE GENOMIC DNA]</scope>
    <source>
        <strain evidence="1 2">NBRC 111202</strain>
    </source>
</reference>
<name>A0A1Q3DYB0_LENED</name>